<feature type="region of interest" description="Disordered" evidence="1">
    <location>
        <begin position="1"/>
        <end position="25"/>
    </location>
</feature>
<organism evidence="2 3">
    <name type="scientific">Actinomadura luteofluorescens</name>
    <dbReference type="NCBI Taxonomy" id="46163"/>
    <lineage>
        <taxon>Bacteria</taxon>
        <taxon>Bacillati</taxon>
        <taxon>Actinomycetota</taxon>
        <taxon>Actinomycetes</taxon>
        <taxon>Streptosporangiales</taxon>
        <taxon>Thermomonosporaceae</taxon>
        <taxon>Actinomadura</taxon>
    </lineage>
</organism>
<protein>
    <submittedName>
        <fullName evidence="2">Uncharacterized protein</fullName>
    </submittedName>
</protein>
<proteinExistence type="predicted"/>
<evidence type="ECO:0000256" key="1">
    <source>
        <dbReference type="SAM" id="MobiDB-lite"/>
    </source>
</evidence>
<feature type="region of interest" description="Disordered" evidence="1">
    <location>
        <begin position="59"/>
        <end position="83"/>
    </location>
</feature>
<evidence type="ECO:0000313" key="2">
    <source>
        <dbReference type="EMBL" id="NYD44297.1"/>
    </source>
</evidence>
<reference evidence="2 3" key="1">
    <citation type="submission" date="2020-07" db="EMBL/GenBank/DDBJ databases">
        <title>Sequencing the genomes of 1000 actinobacteria strains.</title>
        <authorList>
            <person name="Klenk H.-P."/>
        </authorList>
    </citation>
    <scope>NUCLEOTIDE SEQUENCE [LARGE SCALE GENOMIC DNA]</scope>
    <source>
        <strain evidence="2 3">DSM 40398</strain>
    </source>
</reference>
<dbReference type="Proteomes" id="UP000529783">
    <property type="component" value="Unassembled WGS sequence"/>
</dbReference>
<sequence length="83" mass="8821">MMSDEAAEGPEFPAAPPPDPTGHPRVDAALALLGELGGRPVAAHVEVFEDVHQRLQELLAAAGQDERPAPPRPAFPDALRPRE</sequence>
<comment type="caution">
    <text evidence="2">The sequence shown here is derived from an EMBL/GenBank/DDBJ whole genome shotgun (WGS) entry which is preliminary data.</text>
</comment>
<name>A0A7Y9EB24_9ACTN</name>
<evidence type="ECO:0000313" key="3">
    <source>
        <dbReference type="Proteomes" id="UP000529783"/>
    </source>
</evidence>
<dbReference type="AlphaFoldDB" id="A0A7Y9EB24"/>
<dbReference type="RefSeq" id="WP_179841901.1">
    <property type="nucleotide sequence ID" value="NZ_JACCBA010000001.1"/>
</dbReference>
<accession>A0A7Y9EB24</accession>
<keyword evidence="3" id="KW-1185">Reference proteome</keyword>
<gene>
    <name evidence="2" type="ORF">BJY14_000280</name>
</gene>
<dbReference type="EMBL" id="JACCBA010000001">
    <property type="protein sequence ID" value="NYD44297.1"/>
    <property type="molecule type" value="Genomic_DNA"/>
</dbReference>